<sequence length="255" mass="26860">MGVHIPEYLQDRELVASEDLARDPAFWLAHLLLTTGDPDEPTEPYGVDASAYDAMVDRLSDPERPWPVLRIPFGGGHTAYAVYANEEDENNVEFFVRHPRWGRLGHLGQCGADDARPGLSWPELRALATPTQDGGEGLTDPSERLLLLLPMLGDAALPAGARGIVARALAHCGIRADAAGDLAATLLGEPDPVGGPRWTVTEAGPVAVCSSSYSPRRVPLALGITPDQAQALATALGGSRVSAVRAPGPPSASAR</sequence>
<dbReference type="Proteomes" id="UP000324101">
    <property type="component" value="Chromosome"/>
</dbReference>
<organism evidence="1 2">
    <name type="scientific">Streptomyces venezuelae</name>
    <dbReference type="NCBI Taxonomy" id="54571"/>
    <lineage>
        <taxon>Bacteria</taxon>
        <taxon>Bacillati</taxon>
        <taxon>Actinomycetota</taxon>
        <taxon>Actinomycetes</taxon>
        <taxon>Kitasatosporales</taxon>
        <taxon>Streptomycetaceae</taxon>
        <taxon>Streptomyces</taxon>
    </lineage>
</organism>
<name>A0A5P2DEL9_STRVZ</name>
<evidence type="ECO:0000313" key="2">
    <source>
        <dbReference type="Proteomes" id="UP000324101"/>
    </source>
</evidence>
<dbReference type="AlphaFoldDB" id="A0A5P2DEL9"/>
<proteinExistence type="predicted"/>
<reference evidence="1 2" key="1">
    <citation type="submission" date="2018-05" db="EMBL/GenBank/DDBJ databases">
        <title>Streptomyces venezuelae.</title>
        <authorList>
            <person name="Kim W."/>
            <person name="Lee N."/>
            <person name="Cho B.-K."/>
        </authorList>
    </citation>
    <scope>NUCLEOTIDE SEQUENCE [LARGE SCALE GENOMIC DNA]</scope>
    <source>
        <strain evidence="1 2">ATCC 21018</strain>
    </source>
</reference>
<accession>A0A5P2DEL9</accession>
<evidence type="ECO:0000313" key="1">
    <source>
        <dbReference type="EMBL" id="QES53193.1"/>
    </source>
</evidence>
<dbReference type="EMBL" id="CP029189">
    <property type="protein sequence ID" value="QES53193.1"/>
    <property type="molecule type" value="Genomic_DNA"/>
</dbReference>
<protein>
    <submittedName>
        <fullName evidence="1">Uncharacterized protein</fullName>
    </submittedName>
</protein>
<gene>
    <name evidence="1" type="ORF">DEJ51_02100</name>
</gene>